<sequence length="147" mass="16339">MEPVYVMLDTGADRPFISNELAARLQLTDVDSKRLTISTFGTRPPMVETCGITVLMMSDADGSPHAFTVTRIDKVTDALQRNNLCLERKQFLCDNDLQLSISPLSRDIRPHVLLGCALFSLPCHRSTFSVRTAAHPLEARLPVGRKD</sequence>
<evidence type="ECO:0000259" key="1">
    <source>
        <dbReference type="Pfam" id="PF05585"/>
    </source>
</evidence>
<dbReference type="OrthoDB" id="5851913at2759"/>
<proteinExistence type="predicted"/>
<organism evidence="2">
    <name type="scientific">Heligmosomoides polygyrus</name>
    <name type="common">Parasitic roundworm</name>
    <dbReference type="NCBI Taxonomy" id="6339"/>
    <lineage>
        <taxon>Eukaryota</taxon>
        <taxon>Metazoa</taxon>
        <taxon>Ecdysozoa</taxon>
        <taxon>Nematoda</taxon>
        <taxon>Chromadorea</taxon>
        <taxon>Rhabditida</taxon>
        <taxon>Rhabditina</taxon>
        <taxon>Rhabditomorpha</taxon>
        <taxon>Strongyloidea</taxon>
        <taxon>Heligmosomidae</taxon>
        <taxon>Heligmosomoides</taxon>
    </lineage>
</organism>
<dbReference type="Gene3D" id="2.40.70.10">
    <property type="entry name" value="Acid Proteases"/>
    <property type="match status" value="1"/>
</dbReference>
<dbReference type="EMBL" id="UZAH01030068">
    <property type="protein sequence ID" value="VDP09113.1"/>
    <property type="molecule type" value="Genomic_DNA"/>
</dbReference>
<gene>
    <name evidence="2" type="ORF">HPBE_LOCUS17523</name>
</gene>
<dbReference type="Pfam" id="PF05585">
    <property type="entry name" value="DUF1758"/>
    <property type="match status" value="1"/>
</dbReference>
<dbReference type="AlphaFoldDB" id="A0A3P8EJG5"/>
<dbReference type="InterPro" id="IPR008737">
    <property type="entry name" value="DUF1758"/>
</dbReference>
<evidence type="ECO:0000313" key="2">
    <source>
        <dbReference type="EMBL" id="VDP09113.1"/>
    </source>
</evidence>
<protein>
    <recommendedName>
        <fullName evidence="1">DUF1758 domain-containing protein</fullName>
    </recommendedName>
</protein>
<accession>A0A3P8EJG5</accession>
<feature type="domain" description="DUF1758" evidence="1">
    <location>
        <begin position="6"/>
        <end position="120"/>
    </location>
</feature>
<name>A0A3P8EJG5_HELPZ</name>
<reference evidence="2" key="1">
    <citation type="submission" date="2018-11" db="EMBL/GenBank/DDBJ databases">
        <authorList>
            <consortium name="Pathogen Informatics"/>
        </authorList>
    </citation>
    <scope>NUCLEOTIDE SEQUENCE [LARGE SCALE GENOMIC DNA]</scope>
</reference>
<dbReference type="InterPro" id="IPR021109">
    <property type="entry name" value="Peptidase_aspartic_dom_sf"/>
</dbReference>